<comment type="caution">
    <text evidence="1">The sequence shown here is derived from an EMBL/GenBank/DDBJ whole genome shotgun (WGS) entry which is preliminary data.</text>
</comment>
<reference evidence="1" key="1">
    <citation type="journal article" date="2014" name="Front. Microbiol.">
        <title>High frequency of phylogenetically diverse reductive dehalogenase-homologous genes in deep subseafloor sedimentary metagenomes.</title>
        <authorList>
            <person name="Kawai M."/>
            <person name="Futagami T."/>
            <person name="Toyoda A."/>
            <person name="Takaki Y."/>
            <person name="Nishi S."/>
            <person name="Hori S."/>
            <person name="Arai W."/>
            <person name="Tsubouchi T."/>
            <person name="Morono Y."/>
            <person name="Uchiyama I."/>
            <person name="Ito T."/>
            <person name="Fujiyama A."/>
            <person name="Inagaki F."/>
            <person name="Takami H."/>
        </authorList>
    </citation>
    <scope>NUCLEOTIDE SEQUENCE</scope>
    <source>
        <strain evidence="1">Expedition CK06-06</strain>
    </source>
</reference>
<dbReference type="AlphaFoldDB" id="X1VBK6"/>
<accession>X1VBK6</accession>
<dbReference type="EMBL" id="BARW01032776">
    <property type="protein sequence ID" value="GAJ03355.1"/>
    <property type="molecule type" value="Genomic_DNA"/>
</dbReference>
<sequence>MPQFSPGESKVALATFTVKPAGIACSGELWLALNGSKVATSGEIPFVSTGVDQSISLPVTMPSAEGTYLVYLDVLVAGQLIGAYQAIEDIVITTPIVPWAFSNE</sequence>
<gene>
    <name evidence="1" type="ORF">S12H4_51790</name>
</gene>
<name>X1VBK6_9ZZZZ</name>
<feature type="non-terminal residue" evidence="1">
    <location>
        <position position="104"/>
    </location>
</feature>
<evidence type="ECO:0000313" key="1">
    <source>
        <dbReference type="EMBL" id="GAJ03355.1"/>
    </source>
</evidence>
<proteinExistence type="predicted"/>
<protein>
    <submittedName>
        <fullName evidence="1">Uncharacterized protein</fullName>
    </submittedName>
</protein>
<organism evidence="1">
    <name type="scientific">marine sediment metagenome</name>
    <dbReference type="NCBI Taxonomy" id="412755"/>
    <lineage>
        <taxon>unclassified sequences</taxon>
        <taxon>metagenomes</taxon>
        <taxon>ecological metagenomes</taxon>
    </lineage>
</organism>